<organism evidence="2 3">
    <name type="scientific">Patagioenas fasciata monilis</name>
    <dbReference type="NCBI Taxonomy" id="372326"/>
    <lineage>
        <taxon>Eukaryota</taxon>
        <taxon>Metazoa</taxon>
        <taxon>Chordata</taxon>
        <taxon>Craniata</taxon>
        <taxon>Vertebrata</taxon>
        <taxon>Euteleostomi</taxon>
        <taxon>Archelosauria</taxon>
        <taxon>Archosauria</taxon>
        <taxon>Dinosauria</taxon>
        <taxon>Saurischia</taxon>
        <taxon>Theropoda</taxon>
        <taxon>Coelurosauria</taxon>
        <taxon>Aves</taxon>
        <taxon>Neognathae</taxon>
        <taxon>Neoaves</taxon>
        <taxon>Columbimorphae</taxon>
        <taxon>Columbiformes</taxon>
        <taxon>Columbidae</taxon>
        <taxon>Patagioenas</taxon>
    </lineage>
</organism>
<accession>A0A1V4JJW5</accession>
<dbReference type="Proteomes" id="UP000190648">
    <property type="component" value="Unassembled WGS sequence"/>
</dbReference>
<name>A0A1V4JJW5_PATFA</name>
<evidence type="ECO:0000313" key="3">
    <source>
        <dbReference type="Proteomes" id="UP000190648"/>
    </source>
</evidence>
<keyword evidence="3" id="KW-1185">Reference proteome</keyword>
<evidence type="ECO:0000256" key="1">
    <source>
        <dbReference type="SAM" id="MobiDB-lite"/>
    </source>
</evidence>
<dbReference type="EMBL" id="LSYS01007194">
    <property type="protein sequence ID" value="OPJ72468.1"/>
    <property type="molecule type" value="Genomic_DNA"/>
</dbReference>
<sequence length="93" mass="10212">MSPLDFGAIPTGKRWTERGRDREGRRKALCSSPPPPPPRLAERGRAERRQRDQRLTAGEATPTRGAAGGSCCEEGTQKKRCIETFRANFGVSA</sequence>
<comment type="caution">
    <text evidence="2">The sequence shown here is derived from an EMBL/GenBank/DDBJ whole genome shotgun (WGS) entry which is preliminary data.</text>
</comment>
<dbReference type="AlphaFoldDB" id="A0A1V4JJW5"/>
<feature type="compositionally biased region" description="Basic and acidic residues" evidence="1">
    <location>
        <begin position="14"/>
        <end position="26"/>
    </location>
</feature>
<reference evidence="2 3" key="1">
    <citation type="submission" date="2016-02" db="EMBL/GenBank/DDBJ databases">
        <title>Band-tailed pigeon sequencing and assembly.</title>
        <authorList>
            <person name="Soares A.E."/>
            <person name="Novak B.J."/>
            <person name="Rice E.S."/>
            <person name="O'Connell B."/>
            <person name="Chang D."/>
            <person name="Weber S."/>
            <person name="Shapiro B."/>
        </authorList>
    </citation>
    <scope>NUCLEOTIDE SEQUENCE [LARGE SCALE GENOMIC DNA]</scope>
    <source>
        <strain evidence="2">BTP2013</strain>
        <tissue evidence="2">Blood</tissue>
    </source>
</reference>
<feature type="region of interest" description="Disordered" evidence="1">
    <location>
        <begin position="1"/>
        <end position="75"/>
    </location>
</feature>
<feature type="compositionally biased region" description="Basic and acidic residues" evidence="1">
    <location>
        <begin position="40"/>
        <end position="54"/>
    </location>
</feature>
<protein>
    <submittedName>
        <fullName evidence="2">Uncharacterized protein</fullName>
    </submittedName>
</protein>
<proteinExistence type="predicted"/>
<evidence type="ECO:0000313" key="2">
    <source>
        <dbReference type="EMBL" id="OPJ72468.1"/>
    </source>
</evidence>
<gene>
    <name evidence="2" type="ORF">AV530_018879</name>
</gene>